<dbReference type="SUPFAM" id="SSF51197">
    <property type="entry name" value="Clavaminate synthase-like"/>
    <property type="match status" value="1"/>
</dbReference>
<dbReference type="Proteomes" id="UP000636709">
    <property type="component" value="Unassembled WGS sequence"/>
</dbReference>
<reference evidence="2" key="1">
    <citation type="submission" date="2020-07" db="EMBL/GenBank/DDBJ databases">
        <title>Genome sequence and genetic diversity analysis of an under-domesticated orphan crop, white fonio (Digitaria exilis).</title>
        <authorList>
            <person name="Bennetzen J.L."/>
            <person name="Chen S."/>
            <person name="Ma X."/>
            <person name="Wang X."/>
            <person name="Yssel A.E.J."/>
            <person name="Chaluvadi S.R."/>
            <person name="Johnson M."/>
            <person name="Gangashetty P."/>
            <person name="Hamidou F."/>
            <person name="Sanogo M.D."/>
            <person name="Zwaenepoel A."/>
            <person name="Wallace J."/>
            <person name="Van De Peer Y."/>
            <person name="Van Deynze A."/>
        </authorList>
    </citation>
    <scope>NUCLEOTIDE SEQUENCE</scope>
    <source>
        <tissue evidence="2">Leaves</tissue>
    </source>
</reference>
<feature type="region of interest" description="Disordered" evidence="1">
    <location>
        <begin position="48"/>
        <end position="69"/>
    </location>
</feature>
<keyword evidence="3" id="KW-1185">Reference proteome</keyword>
<accession>A0A835KNS9</accession>
<evidence type="ECO:0000313" key="2">
    <source>
        <dbReference type="EMBL" id="KAF8745047.1"/>
    </source>
</evidence>
<evidence type="ECO:0000256" key="1">
    <source>
        <dbReference type="SAM" id="MobiDB-lite"/>
    </source>
</evidence>
<organism evidence="2 3">
    <name type="scientific">Digitaria exilis</name>
    <dbReference type="NCBI Taxonomy" id="1010633"/>
    <lineage>
        <taxon>Eukaryota</taxon>
        <taxon>Viridiplantae</taxon>
        <taxon>Streptophyta</taxon>
        <taxon>Embryophyta</taxon>
        <taxon>Tracheophyta</taxon>
        <taxon>Spermatophyta</taxon>
        <taxon>Magnoliopsida</taxon>
        <taxon>Liliopsida</taxon>
        <taxon>Poales</taxon>
        <taxon>Poaceae</taxon>
        <taxon>PACMAD clade</taxon>
        <taxon>Panicoideae</taxon>
        <taxon>Panicodae</taxon>
        <taxon>Paniceae</taxon>
        <taxon>Anthephorinae</taxon>
        <taxon>Digitaria</taxon>
    </lineage>
</organism>
<dbReference type="InterPro" id="IPR027443">
    <property type="entry name" value="IPNS-like_sf"/>
</dbReference>
<gene>
    <name evidence="2" type="ORF">HU200_013459</name>
</gene>
<name>A0A835KNS9_9POAL</name>
<dbReference type="AlphaFoldDB" id="A0A835KNS9"/>
<evidence type="ECO:0000313" key="3">
    <source>
        <dbReference type="Proteomes" id="UP000636709"/>
    </source>
</evidence>
<proteinExistence type="predicted"/>
<dbReference type="Gene3D" id="2.60.120.330">
    <property type="entry name" value="B-lactam Antibiotic, Isopenicillin N Synthase, Chain"/>
    <property type="match status" value="1"/>
</dbReference>
<dbReference type="OrthoDB" id="288590at2759"/>
<comment type="caution">
    <text evidence="2">The sequence shown here is derived from an EMBL/GenBank/DDBJ whole genome shotgun (WGS) entry which is preliminary data.</text>
</comment>
<dbReference type="EMBL" id="JACEFO010001238">
    <property type="protein sequence ID" value="KAF8745047.1"/>
    <property type="molecule type" value="Genomic_DNA"/>
</dbReference>
<protein>
    <submittedName>
        <fullName evidence="2">Uncharacterized protein</fullName>
    </submittedName>
</protein>
<sequence length="194" mass="21258">MGATRCTSTEPEVEGQVLEQQRLTLLLQVSPVPDLQNWRADDATWIPVDPGAGCPSSQRQQRGGDTHQRDMPVVNVRHEEAYKNIEHKAVANTHHEQVSVAAFHSAKFGDTYGLLEEIVGAAGDGEVRLASWPVQVAMRPRILFISVSISHLHNGLVGLWSHPPSVGAEDYVELLLSSKLEGKNIMDAMKINPA</sequence>